<dbReference type="OrthoDB" id="10263628at2759"/>
<gene>
    <name evidence="4" type="ORF">TRIADDRAFT_51423</name>
</gene>
<dbReference type="RefSeq" id="XP_002107678.1">
    <property type="nucleotide sequence ID" value="XM_002107642.1"/>
</dbReference>
<sequence length="424" mass="48683">MTETIQSVVAHVDQQAMQKLADTLEIEANMTAILSLDERVKLKLKERARIEASARFSASYQKYKTISLTDSLALRKILFGQLMVPKEIDWCRESFIFHIHNYGLPFGLKIHKNGPCGVIAVVQAFVLRHLIFDEDDENNYKRLKAVNERERQNALALALADILWIAGEESKTAIVLLPPDDDRSKPIGASQVRLNDMTEDGILYQFNAFNDLRDFIKKKLPIFQHEFGYGVAFFLYSAILSRGIENIRNDMDDPEKILLTENERCSQELINLLLVGKAVSYVFNGILDYDYKLRKPLQQPLFGIDKRGVVGLLTLMEHVAEGNYTVGSKLKTPKYPIWVVNIELSFAVIFSCKRDLLNDWKAERQFHLWYYTGLVSQTELQRIHIDTLQTYMPKNKDNVEPLINHCIRTKWSGVKISSHSSISK</sequence>
<dbReference type="EMBL" id="DS985241">
    <property type="protein sequence ID" value="EDV28476.1"/>
    <property type="molecule type" value="Genomic_DNA"/>
</dbReference>
<dbReference type="GO" id="GO:1990380">
    <property type="term" value="F:K48-linked deubiquitinase activity"/>
    <property type="evidence" value="ECO:0000318"/>
    <property type="project" value="GO_Central"/>
</dbReference>
<reference evidence="4 5" key="1">
    <citation type="journal article" date="2008" name="Nature">
        <title>The Trichoplax genome and the nature of placozoans.</title>
        <authorList>
            <person name="Srivastava M."/>
            <person name="Begovic E."/>
            <person name="Chapman J."/>
            <person name="Putnam N.H."/>
            <person name="Hellsten U."/>
            <person name="Kawashima T."/>
            <person name="Kuo A."/>
            <person name="Mitros T."/>
            <person name="Salamov A."/>
            <person name="Carpenter M.L."/>
            <person name="Signorovitch A.Y."/>
            <person name="Moreno M.A."/>
            <person name="Kamm K."/>
            <person name="Grimwood J."/>
            <person name="Schmutz J."/>
            <person name="Shapiro H."/>
            <person name="Grigoriev I.V."/>
            <person name="Buss L.W."/>
            <person name="Schierwater B."/>
            <person name="Dellaporta S.L."/>
            <person name="Rokhsar D.S."/>
        </authorList>
    </citation>
    <scope>NUCLEOTIDE SEQUENCE [LARGE SCALE GENOMIC DNA]</scope>
    <source>
        <strain evidence="4 5">Grell-BS-1999</strain>
    </source>
</reference>
<dbReference type="PANTHER" id="PTHR12473">
    <property type="entry name" value="UBIQUITIN CARBOXYL-TERMINAL HYDROLASE MINDY-4-RELATED"/>
    <property type="match status" value="1"/>
</dbReference>
<dbReference type="InterPro" id="IPR039785">
    <property type="entry name" value="MINY3/4"/>
</dbReference>
<evidence type="ECO:0000313" key="5">
    <source>
        <dbReference type="Proteomes" id="UP000009022"/>
    </source>
</evidence>
<comment type="catalytic activity">
    <reaction evidence="2">
        <text>Thiol-dependent hydrolysis of ester, thioester, amide, peptide and isopeptide bonds formed by the C-terminal Gly of ubiquitin (a 76-residue protein attached to proteins as an intracellular targeting signal).</text>
        <dbReference type="EC" id="3.4.19.12"/>
    </reaction>
</comment>
<feature type="domain" description="Deubiquitinating enzyme MINDY-3/4 conserved" evidence="3">
    <location>
        <begin position="75"/>
        <end position="420"/>
    </location>
</feature>
<dbReference type="GO" id="GO:0071108">
    <property type="term" value="P:protein K48-linked deubiquitination"/>
    <property type="evidence" value="ECO:0007669"/>
    <property type="project" value="InterPro"/>
</dbReference>
<dbReference type="KEGG" id="tad:TRIADDRAFT_51423"/>
<dbReference type="GeneID" id="6749691"/>
<accession>B3RIZ3</accession>
<proteinExistence type="inferred from homology"/>
<dbReference type="InterPro" id="IPR025257">
    <property type="entry name" value="MINDY-3/4_CD"/>
</dbReference>
<organism evidence="4 5">
    <name type="scientific">Trichoplax adhaerens</name>
    <name type="common">Trichoplax reptans</name>
    <dbReference type="NCBI Taxonomy" id="10228"/>
    <lineage>
        <taxon>Eukaryota</taxon>
        <taxon>Metazoa</taxon>
        <taxon>Placozoa</taxon>
        <taxon>Uniplacotomia</taxon>
        <taxon>Trichoplacea</taxon>
        <taxon>Trichoplacidae</taxon>
        <taxon>Trichoplax</taxon>
    </lineage>
</organism>
<name>B3RIZ3_TRIAD</name>
<keyword evidence="2" id="KW-0788">Thiol protease</keyword>
<dbReference type="OMA" id="PVEHCLR"/>
<keyword evidence="5" id="KW-1185">Reference proteome</keyword>
<comment type="function">
    <text evidence="2">Hydrolase that can remove 'Lys-48'-linked conjugated ubiquitin from proteins.</text>
</comment>
<dbReference type="PANTHER" id="PTHR12473:SF8">
    <property type="entry name" value="UBIQUITIN CARBOXYL-TERMINAL HYDROLASE MINDY-4-RELATED"/>
    <property type="match status" value="1"/>
</dbReference>
<dbReference type="PhylomeDB" id="B3RIZ3"/>
<dbReference type="CTD" id="6749691"/>
<keyword evidence="2" id="KW-0833">Ubl conjugation pathway</keyword>
<dbReference type="GO" id="GO:0004843">
    <property type="term" value="F:cysteine-type deubiquitinase activity"/>
    <property type="evidence" value="ECO:0007669"/>
    <property type="project" value="UniProtKB-UniRule"/>
</dbReference>
<dbReference type="InParanoid" id="B3RIZ3"/>
<evidence type="ECO:0000256" key="2">
    <source>
        <dbReference type="RuleBase" id="RU367088"/>
    </source>
</evidence>
<dbReference type="Pfam" id="PF13898">
    <property type="entry name" value="MINDY-3_4_CD"/>
    <property type="match status" value="1"/>
</dbReference>
<dbReference type="Proteomes" id="UP000009022">
    <property type="component" value="Unassembled WGS sequence"/>
</dbReference>
<dbReference type="EC" id="3.4.19.12" evidence="2"/>
<dbReference type="SMART" id="SM01174">
    <property type="entry name" value="DUF4205"/>
    <property type="match status" value="1"/>
</dbReference>
<keyword evidence="2" id="KW-0645">Protease</keyword>
<protein>
    <recommendedName>
        <fullName evidence="2">Ubiquitin carboxyl-terminal hydrolase MINDY</fullName>
        <ecNumber evidence="2">3.4.19.12</ecNumber>
    </recommendedName>
</protein>
<dbReference type="HOGENOM" id="CLU_011769_0_1_1"/>
<dbReference type="AlphaFoldDB" id="B3RIZ3"/>
<keyword evidence="2" id="KW-0378">Hydrolase</keyword>
<dbReference type="eggNOG" id="KOG2871">
    <property type="taxonomic scope" value="Eukaryota"/>
</dbReference>
<evidence type="ECO:0000259" key="3">
    <source>
        <dbReference type="SMART" id="SM01174"/>
    </source>
</evidence>
<dbReference type="FunCoup" id="B3RIZ3">
    <property type="interactions" value="1"/>
</dbReference>
<evidence type="ECO:0000313" key="4">
    <source>
        <dbReference type="EMBL" id="EDV28476.1"/>
    </source>
</evidence>
<dbReference type="GO" id="GO:0006508">
    <property type="term" value="P:proteolysis"/>
    <property type="evidence" value="ECO:0007669"/>
    <property type="project" value="UniProtKB-KW"/>
</dbReference>
<evidence type="ECO:0000256" key="1">
    <source>
        <dbReference type="ARBA" id="ARBA00011074"/>
    </source>
</evidence>
<comment type="similarity">
    <text evidence="1 2">Belongs to the MINDY deubiquitinase family. FAM188 subfamily.</text>
</comment>